<accession>A0A4S2AAN6</accession>
<gene>
    <name evidence="1" type="ORF">E5355_18815</name>
</gene>
<organism evidence="1 2">
    <name type="scientific">Bacteroides muris</name>
    <name type="common">ex Afrizal et al. 2022</name>
    <dbReference type="NCBI Taxonomy" id="2516960"/>
    <lineage>
        <taxon>Bacteria</taxon>
        <taxon>Pseudomonadati</taxon>
        <taxon>Bacteroidota</taxon>
        <taxon>Bacteroidia</taxon>
        <taxon>Bacteroidales</taxon>
        <taxon>Bacteroidaceae</taxon>
        <taxon>Bacteroides</taxon>
    </lineage>
</organism>
<comment type="caution">
    <text evidence="1">The sequence shown here is derived from an EMBL/GenBank/DDBJ whole genome shotgun (WGS) entry which is preliminary data.</text>
</comment>
<protein>
    <recommendedName>
        <fullName evidence="3">GNAT family N-acetyltransferase</fullName>
    </recommendedName>
</protein>
<evidence type="ECO:0008006" key="3">
    <source>
        <dbReference type="Google" id="ProtNLM"/>
    </source>
</evidence>
<dbReference type="RefSeq" id="WP_136011530.1">
    <property type="nucleotide sequence ID" value="NZ_SRYZ01000091.1"/>
</dbReference>
<reference evidence="1 2" key="1">
    <citation type="submission" date="2019-04" db="EMBL/GenBank/DDBJ databases">
        <title>Microbes associate with the intestines of laboratory mice.</title>
        <authorList>
            <person name="Navarre W."/>
            <person name="Wong E."/>
            <person name="Huang K."/>
            <person name="Tropini C."/>
            <person name="Ng K."/>
            <person name="Yu B."/>
        </authorList>
    </citation>
    <scope>NUCLEOTIDE SEQUENCE [LARGE SCALE GENOMIC DNA]</scope>
    <source>
        <strain evidence="1 2">NM69_E16B</strain>
    </source>
</reference>
<evidence type="ECO:0000313" key="2">
    <source>
        <dbReference type="Proteomes" id="UP000310532"/>
    </source>
</evidence>
<dbReference type="Proteomes" id="UP000310532">
    <property type="component" value="Unassembled WGS sequence"/>
</dbReference>
<evidence type="ECO:0000313" key="1">
    <source>
        <dbReference type="EMBL" id="TGX97552.1"/>
    </source>
</evidence>
<dbReference type="EMBL" id="SRYZ01000091">
    <property type="protein sequence ID" value="TGX97552.1"/>
    <property type="molecule type" value="Genomic_DNA"/>
</dbReference>
<proteinExistence type="predicted"/>
<name>A0A4S2AAN6_9BACE</name>
<keyword evidence="2" id="KW-1185">Reference proteome</keyword>
<dbReference type="AlphaFoldDB" id="A0A4S2AAN6"/>
<sequence>MHGGGKNWYYVIKDTPFDISKLKSKRRYVVLQGERNFEIRLIHAEDYKEELYSVVCDSLSAYPKKYRPVNPSKENFISSLNSSSLKDRLYGAFYRDTGKLCGYAFIHIRKKVIDFSILKTIPSFEKLQVNAALIYGILLDCNDLLSSGFYICDGSKSVFHETNFQDYLEKYFAFRKAYVDLHIVYNPKYRFTFKVLYRLRFLFYKLDSIRLIHKLNAIFKMQECAIEKL</sequence>